<dbReference type="Proteomes" id="UP000198528">
    <property type="component" value="Unassembled WGS sequence"/>
</dbReference>
<protein>
    <submittedName>
        <fullName evidence="2">Transcriptional regulator, predicted component of viral defense system</fullName>
    </submittedName>
</protein>
<sequence>MCCNCREIAYNCYMKHSNHIDKIAELSESEGVFTTAQAARMGIPRDALHDAVESGRLVRVVRGAYRMVGSGSSFTDELAAIWKLTAPATFSHERMRVSDWDGIAVGGSTASALLGIGDLQLSPYRLYAPRRINTRNPSASFARRAVGRDEVTFESGLPVTRSERTVFDLVADDEDFSLVADVLADASRKYQDFDYGKLRGLLEGRYGEKRGCEIFRSLMDDAGLLGRGTRE</sequence>
<keyword evidence="3" id="KW-1185">Reference proteome</keyword>
<evidence type="ECO:0000313" key="2">
    <source>
        <dbReference type="EMBL" id="SDC66121.1"/>
    </source>
</evidence>
<dbReference type="AlphaFoldDB" id="A0A1G6NEI5"/>
<evidence type="ECO:0000259" key="1">
    <source>
        <dbReference type="Pfam" id="PF13338"/>
    </source>
</evidence>
<gene>
    <name evidence="2" type="ORF">SAMN04487824_13410</name>
</gene>
<dbReference type="STRING" id="604330.SAMN04489857_0021"/>
<evidence type="ECO:0000313" key="3">
    <source>
        <dbReference type="Proteomes" id="UP000198528"/>
    </source>
</evidence>
<name>A0A1G6NEI5_9ACTN</name>
<accession>A0A1G6NEI5</accession>
<reference evidence="3" key="1">
    <citation type="submission" date="2016-10" db="EMBL/GenBank/DDBJ databases">
        <authorList>
            <person name="Varghese N."/>
            <person name="Submissions S."/>
        </authorList>
    </citation>
    <scope>NUCLEOTIDE SEQUENCE [LARGE SCALE GENOMIC DNA]</scope>
    <source>
        <strain evidence="3">DSM 22619</strain>
    </source>
</reference>
<dbReference type="EMBL" id="FMZL01000034">
    <property type="protein sequence ID" value="SDC66121.1"/>
    <property type="molecule type" value="Genomic_DNA"/>
</dbReference>
<dbReference type="Pfam" id="PF13338">
    <property type="entry name" value="AbiEi_4"/>
    <property type="match status" value="1"/>
</dbReference>
<proteinExistence type="predicted"/>
<feature type="domain" description="AbiEi antitoxin N-terminal" evidence="1">
    <location>
        <begin position="22"/>
        <end position="67"/>
    </location>
</feature>
<dbReference type="InterPro" id="IPR025159">
    <property type="entry name" value="AbiEi_N"/>
</dbReference>
<organism evidence="2 3">
    <name type="scientific">Parafannyhessea umbonata</name>
    <dbReference type="NCBI Taxonomy" id="604330"/>
    <lineage>
        <taxon>Bacteria</taxon>
        <taxon>Bacillati</taxon>
        <taxon>Actinomycetota</taxon>
        <taxon>Coriobacteriia</taxon>
        <taxon>Coriobacteriales</taxon>
        <taxon>Atopobiaceae</taxon>
        <taxon>Parafannyhessea</taxon>
    </lineage>
</organism>